<dbReference type="Gene3D" id="1.10.10.60">
    <property type="entry name" value="Homeodomain-like"/>
    <property type="match status" value="1"/>
</dbReference>
<protein>
    <submittedName>
        <fullName evidence="5">AraC family transcriptional regulator</fullName>
    </submittedName>
</protein>
<keyword evidence="3" id="KW-0804">Transcription</keyword>
<evidence type="ECO:0000256" key="3">
    <source>
        <dbReference type="ARBA" id="ARBA00023163"/>
    </source>
</evidence>
<dbReference type="SUPFAM" id="SSF46689">
    <property type="entry name" value="Homeodomain-like"/>
    <property type="match status" value="1"/>
</dbReference>
<dbReference type="InterPro" id="IPR032687">
    <property type="entry name" value="AraC-type_N"/>
</dbReference>
<feature type="domain" description="HTH araC/xylS-type" evidence="4">
    <location>
        <begin position="286"/>
        <end position="388"/>
    </location>
</feature>
<evidence type="ECO:0000256" key="2">
    <source>
        <dbReference type="ARBA" id="ARBA00023125"/>
    </source>
</evidence>
<gene>
    <name evidence="5" type="ORF">QMY55_09090</name>
</gene>
<dbReference type="PROSITE" id="PS01124">
    <property type="entry name" value="HTH_ARAC_FAMILY_2"/>
    <property type="match status" value="1"/>
</dbReference>
<dbReference type="PANTHER" id="PTHR47894:SF4">
    <property type="entry name" value="HTH-TYPE TRANSCRIPTIONAL REGULATOR GADX"/>
    <property type="match status" value="1"/>
</dbReference>
<dbReference type="EMBL" id="CP125947">
    <property type="protein sequence ID" value="WHS67248.1"/>
    <property type="molecule type" value="Genomic_DNA"/>
</dbReference>
<dbReference type="SMART" id="SM00342">
    <property type="entry name" value="HTH_ARAC"/>
    <property type="match status" value="1"/>
</dbReference>
<dbReference type="InterPro" id="IPR009057">
    <property type="entry name" value="Homeodomain-like_sf"/>
</dbReference>
<dbReference type="Proteomes" id="UP001240697">
    <property type="component" value="Chromosome"/>
</dbReference>
<keyword evidence="2" id="KW-0238">DNA-binding</keyword>
<dbReference type="InterPro" id="IPR018060">
    <property type="entry name" value="HTH_AraC"/>
</dbReference>
<evidence type="ECO:0000259" key="4">
    <source>
        <dbReference type="PROSITE" id="PS01124"/>
    </source>
</evidence>
<dbReference type="Pfam" id="PF12833">
    <property type="entry name" value="HTH_18"/>
    <property type="match status" value="1"/>
</dbReference>
<accession>A0ABY8SWE8</accession>
<evidence type="ECO:0000313" key="6">
    <source>
        <dbReference type="Proteomes" id="UP001240697"/>
    </source>
</evidence>
<dbReference type="RefSeq" id="WP_283488294.1">
    <property type="nucleotide sequence ID" value="NZ_CP125947.1"/>
</dbReference>
<organism evidence="5 6">
    <name type="scientific">Comamonas resistens</name>
    <dbReference type="NCBI Taxonomy" id="3046670"/>
    <lineage>
        <taxon>Bacteria</taxon>
        <taxon>Pseudomonadati</taxon>
        <taxon>Pseudomonadota</taxon>
        <taxon>Betaproteobacteria</taxon>
        <taxon>Burkholderiales</taxon>
        <taxon>Comamonadaceae</taxon>
        <taxon>Comamonas</taxon>
    </lineage>
</organism>
<sequence length="392" mass="43634">MRDSSGLLQGQAQETIHAATSLICKFAVRISPCAPLNENTDDDQGVFTKTCRSVLDVNMDTLVRTVTLNGFLKVCGMHGLRAQELLREAGLNAGSLVDAERHISAEALCRLLELAAQTSGCSAFGVQMAEARQSLDFGIMGSLMRHKQSLRDMWQAAIHYRQLLNAALAISLEPDGDLTLLRFEMLVSSQVPQKQATELVAGVLVRACQAVLGPNWNPRGVSFMHAPPQEQYLHKKFFGCPLSFNSELNGLLLRTSDLSVPNSAADPELVRYAESVVTPMHASGENPVLQEVRKNIYLLMPLEQAKIERVAEQMHLSTRTLQRQLDQSGTSFSELLDNVRRNLVLRYLLNQRYSIGQVASLTGYSRQASFTRWFQLSFGMSPRQWRQQQQAS</sequence>
<proteinExistence type="predicted"/>
<dbReference type="PANTHER" id="PTHR47894">
    <property type="entry name" value="HTH-TYPE TRANSCRIPTIONAL REGULATOR GADX"/>
    <property type="match status" value="1"/>
</dbReference>
<evidence type="ECO:0000313" key="5">
    <source>
        <dbReference type="EMBL" id="WHS67248.1"/>
    </source>
</evidence>
<name>A0ABY8SWE8_9BURK</name>
<keyword evidence="6" id="KW-1185">Reference proteome</keyword>
<reference evidence="5 6" key="1">
    <citation type="submission" date="2023-05" db="EMBL/GenBank/DDBJ databases">
        <authorList>
            <person name="Yin Y."/>
            <person name="Lu Z."/>
        </authorList>
    </citation>
    <scope>NUCLEOTIDE SEQUENCE [LARGE SCALE GENOMIC DNA]</scope>
    <source>
        <strain evidence="5 6">ZM22</strain>
    </source>
</reference>
<evidence type="ECO:0000256" key="1">
    <source>
        <dbReference type="ARBA" id="ARBA00023015"/>
    </source>
</evidence>
<keyword evidence="1" id="KW-0805">Transcription regulation</keyword>
<dbReference type="Pfam" id="PF12625">
    <property type="entry name" value="Arabinose_bd"/>
    <property type="match status" value="1"/>
</dbReference>